<feature type="domain" description="C2H2-type" evidence="12">
    <location>
        <begin position="138"/>
        <end position="165"/>
    </location>
</feature>
<dbReference type="InterPro" id="IPR036236">
    <property type="entry name" value="Znf_C2H2_sf"/>
</dbReference>
<evidence type="ECO:0000256" key="1">
    <source>
        <dbReference type="ARBA" id="ARBA00004123"/>
    </source>
</evidence>
<keyword evidence="5" id="KW-0862">Zinc</keyword>
<dbReference type="Gene3D" id="3.30.160.60">
    <property type="entry name" value="Classic Zinc Finger"/>
    <property type="match status" value="4"/>
</dbReference>
<dbReference type="PANTHER" id="PTHR16515:SF66">
    <property type="entry name" value="C2H2-TYPE DOMAIN-CONTAINING PROTEIN"/>
    <property type="match status" value="1"/>
</dbReference>
<reference evidence="13 14" key="1">
    <citation type="journal article" date="2017" name="Curr. Biol.">
        <title>Genome architecture and evolution of a unichromosomal asexual nematode.</title>
        <authorList>
            <person name="Fradin H."/>
            <person name="Zegar C."/>
            <person name="Gutwein M."/>
            <person name="Lucas J."/>
            <person name="Kovtun M."/>
            <person name="Corcoran D."/>
            <person name="Baugh L.R."/>
            <person name="Kiontke K."/>
            <person name="Gunsalus K."/>
            <person name="Fitch D.H."/>
            <person name="Piano F."/>
        </authorList>
    </citation>
    <scope>NUCLEOTIDE SEQUENCE [LARGE SCALE GENOMIC DNA]</scope>
    <source>
        <strain evidence="13">PF1309</strain>
    </source>
</reference>
<dbReference type="GO" id="GO:0003677">
    <property type="term" value="F:DNA binding"/>
    <property type="evidence" value="ECO:0007669"/>
    <property type="project" value="UniProtKB-KW"/>
</dbReference>
<accession>A0A2A2KVV1</accession>
<evidence type="ECO:0000256" key="7">
    <source>
        <dbReference type="ARBA" id="ARBA00023125"/>
    </source>
</evidence>
<dbReference type="InterPro" id="IPR013087">
    <property type="entry name" value="Znf_C2H2_type"/>
</dbReference>
<feature type="domain" description="C2H2-type" evidence="12">
    <location>
        <begin position="539"/>
        <end position="562"/>
    </location>
</feature>
<dbReference type="SMART" id="SM00355">
    <property type="entry name" value="ZnF_C2H2"/>
    <property type="match status" value="5"/>
</dbReference>
<dbReference type="PANTHER" id="PTHR16515">
    <property type="entry name" value="PR DOMAIN ZINC FINGER PROTEIN"/>
    <property type="match status" value="1"/>
</dbReference>
<dbReference type="PROSITE" id="PS50157">
    <property type="entry name" value="ZINC_FINGER_C2H2_2"/>
    <property type="match status" value="4"/>
</dbReference>
<dbReference type="PROSITE" id="PS00028">
    <property type="entry name" value="ZINC_FINGER_C2H2_1"/>
    <property type="match status" value="4"/>
</dbReference>
<feature type="compositionally biased region" description="Low complexity" evidence="11">
    <location>
        <begin position="415"/>
        <end position="426"/>
    </location>
</feature>
<dbReference type="STRING" id="2018661.A0A2A2KVV1"/>
<dbReference type="FunFam" id="3.30.160.60:FF:000030">
    <property type="entry name" value="Zinc finger protein 628"/>
    <property type="match status" value="1"/>
</dbReference>
<protein>
    <recommendedName>
        <fullName evidence="12">C2H2-type domain-containing protein</fullName>
    </recommendedName>
</protein>
<keyword evidence="14" id="KW-1185">Reference proteome</keyword>
<dbReference type="FunFam" id="3.30.160.60:FF:000653">
    <property type="entry name" value="Zinc finger protein Pegasus"/>
    <property type="match status" value="1"/>
</dbReference>
<keyword evidence="2" id="KW-0479">Metal-binding</keyword>
<feature type="domain" description="C2H2-type" evidence="12">
    <location>
        <begin position="495"/>
        <end position="522"/>
    </location>
</feature>
<keyword evidence="3" id="KW-0677">Repeat</keyword>
<feature type="compositionally biased region" description="Polar residues" evidence="11">
    <location>
        <begin position="290"/>
        <end position="309"/>
    </location>
</feature>
<evidence type="ECO:0000256" key="11">
    <source>
        <dbReference type="SAM" id="MobiDB-lite"/>
    </source>
</evidence>
<dbReference type="FunFam" id="3.30.160.60:FF:000112">
    <property type="entry name" value="Mds1 and evi1 complex locus protein"/>
    <property type="match status" value="1"/>
</dbReference>
<evidence type="ECO:0000256" key="3">
    <source>
        <dbReference type="ARBA" id="ARBA00022737"/>
    </source>
</evidence>
<feature type="compositionally biased region" description="Polar residues" evidence="11">
    <location>
        <begin position="381"/>
        <end position="402"/>
    </location>
</feature>
<dbReference type="OrthoDB" id="9368434at2759"/>
<evidence type="ECO:0000313" key="14">
    <source>
        <dbReference type="Proteomes" id="UP000218231"/>
    </source>
</evidence>
<dbReference type="Proteomes" id="UP000218231">
    <property type="component" value="Unassembled WGS sequence"/>
</dbReference>
<proteinExistence type="predicted"/>
<evidence type="ECO:0000256" key="4">
    <source>
        <dbReference type="ARBA" id="ARBA00022771"/>
    </source>
</evidence>
<gene>
    <name evidence="13" type="ORF">WR25_18254</name>
</gene>
<dbReference type="SUPFAM" id="SSF57667">
    <property type="entry name" value="beta-beta-alpha zinc fingers"/>
    <property type="match status" value="2"/>
</dbReference>
<evidence type="ECO:0000259" key="12">
    <source>
        <dbReference type="PROSITE" id="PS50157"/>
    </source>
</evidence>
<keyword evidence="6" id="KW-0805">Transcription regulation</keyword>
<dbReference type="GO" id="GO:0008270">
    <property type="term" value="F:zinc ion binding"/>
    <property type="evidence" value="ECO:0007669"/>
    <property type="project" value="UniProtKB-KW"/>
</dbReference>
<dbReference type="GO" id="GO:0005634">
    <property type="term" value="C:nucleus"/>
    <property type="evidence" value="ECO:0007669"/>
    <property type="project" value="UniProtKB-SubCell"/>
</dbReference>
<name>A0A2A2KVV1_9BILA</name>
<feature type="domain" description="C2H2-type" evidence="12">
    <location>
        <begin position="166"/>
        <end position="188"/>
    </location>
</feature>
<evidence type="ECO:0000256" key="10">
    <source>
        <dbReference type="PROSITE-ProRule" id="PRU00042"/>
    </source>
</evidence>
<feature type="region of interest" description="Disordered" evidence="11">
    <location>
        <begin position="381"/>
        <end position="429"/>
    </location>
</feature>
<evidence type="ECO:0000256" key="9">
    <source>
        <dbReference type="ARBA" id="ARBA00023242"/>
    </source>
</evidence>
<keyword evidence="9" id="KW-0539">Nucleus</keyword>
<dbReference type="GO" id="GO:0000122">
    <property type="term" value="P:negative regulation of transcription by RNA polymerase II"/>
    <property type="evidence" value="ECO:0007669"/>
    <property type="project" value="UniProtKB-ARBA"/>
</dbReference>
<organism evidence="13 14">
    <name type="scientific">Diploscapter pachys</name>
    <dbReference type="NCBI Taxonomy" id="2018661"/>
    <lineage>
        <taxon>Eukaryota</taxon>
        <taxon>Metazoa</taxon>
        <taxon>Ecdysozoa</taxon>
        <taxon>Nematoda</taxon>
        <taxon>Chromadorea</taxon>
        <taxon>Rhabditida</taxon>
        <taxon>Rhabditina</taxon>
        <taxon>Rhabditomorpha</taxon>
        <taxon>Rhabditoidea</taxon>
        <taxon>Rhabditidae</taxon>
        <taxon>Diploscapter</taxon>
    </lineage>
</organism>
<dbReference type="FunFam" id="3.30.160.60:FF:000446">
    <property type="entry name" value="Zinc finger protein"/>
    <property type="match status" value="1"/>
</dbReference>
<evidence type="ECO:0000256" key="5">
    <source>
        <dbReference type="ARBA" id="ARBA00022833"/>
    </source>
</evidence>
<comment type="subcellular location">
    <subcellularLocation>
        <location evidence="1">Nucleus</location>
    </subcellularLocation>
</comment>
<dbReference type="EMBL" id="LIAE01007615">
    <property type="protein sequence ID" value="PAV78105.1"/>
    <property type="molecule type" value="Genomic_DNA"/>
</dbReference>
<evidence type="ECO:0000313" key="13">
    <source>
        <dbReference type="EMBL" id="PAV78105.1"/>
    </source>
</evidence>
<evidence type="ECO:0000256" key="2">
    <source>
        <dbReference type="ARBA" id="ARBA00022723"/>
    </source>
</evidence>
<evidence type="ECO:0000256" key="8">
    <source>
        <dbReference type="ARBA" id="ARBA00023163"/>
    </source>
</evidence>
<keyword evidence="4 10" id="KW-0863">Zinc-finger</keyword>
<keyword evidence="8" id="KW-0804">Transcription</keyword>
<dbReference type="InterPro" id="IPR050331">
    <property type="entry name" value="Zinc_finger"/>
</dbReference>
<sequence length="576" mass="64319">MSIDGEFLRSVEVKTDELLGNSLNALVSIPSGKIIGMIDKGMPNDPNALLILNLIKEAEEGEEANIIVRQADSKTYLQTSRPVKVGERLLLHRFTEDEDEEVDSDGRYFDECDPSSADIRENGELEPGQAIPEGLQAHKCNVCPKSFSSASGLKQHSRIHCSTKPFRCHVCSKSYNQFSNLCRHRRVHLDGWQCPSCQVTLPSHASLVKHRTLCEMSSLLYKPSPSSGLFPSPPTQLPTQMHLPPQGAFPQMAMLHAYWPQLMQLAQMRMAGFPMAMFPNFEAYSKIMAQNQGNSDGESSPRSSGQASEHSPCAKKDEGNSPCSSIRGISPLDLTKNTDAPNAKDQGIHYSLFFIQHEKILKVLFNKFIISAKKAQMEQPCNHSNYDTFSETTSNAPSTSPGADSGNDDNDANENSESKSNNVNGKTSPLDIINKLTIPATSSSTVPPTLNINPFNNPAFLSMFQRHQSTFPFTSSASFPNLSNQQSKPTNRDKYVCKFCQKVFPRSANLTRHLRTHTGFRNYRIHKFTVLQLSGEQPYKCQYCERSFSISSNLQRHVRNIHNKVSFFLVLKTDIY</sequence>
<comment type="caution">
    <text evidence="13">The sequence shown here is derived from an EMBL/GenBank/DDBJ whole genome shotgun (WGS) entry which is preliminary data.</text>
</comment>
<dbReference type="AlphaFoldDB" id="A0A2A2KVV1"/>
<feature type="region of interest" description="Disordered" evidence="11">
    <location>
        <begin position="290"/>
        <end position="338"/>
    </location>
</feature>
<keyword evidence="7" id="KW-0238">DNA-binding</keyword>
<evidence type="ECO:0000256" key="6">
    <source>
        <dbReference type="ARBA" id="ARBA00023015"/>
    </source>
</evidence>
<dbReference type="Pfam" id="PF00096">
    <property type="entry name" value="zf-C2H2"/>
    <property type="match status" value="4"/>
</dbReference>